<dbReference type="AlphaFoldDB" id="A0A2R7YRH0"/>
<comment type="caution">
    <text evidence="2">The sequence shown here is derived from an EMBL/GenBank/DDBJ whole genome shotgun (WGS) entry which is preliminary data.</text>
</comment>
<reference evidence="2 3" key="1">
    <citation type="submission" date="2018-03" db="EMBL/GenBank/DDBJ databases">
        <authorList>
            <person name="Keele B.F."/>
        </authorList>
    </citation>
    <scope>NUCLEOTIDE SEQUENCE [LARGE SCALE GENOMIC DNA]</scope>
    <source>
        <strain evidence="2 3">IB-3</strain>
    </source>
</reference>
<feature type="region of interest" description="Disordered" evidence="1">
    <location>
        <begin position="152"/>
        <end position="171"/>
    </location>
</feature>
<gene>
    <name evidence="2" type="ORF">C7S10_21320</name>
</gene>
<evidence type="ECO:0000313" key="2">
    <source>
        <dbReference type="EMBL" id="PUA79017.1"/>
    </source>
</evidence>
<dbReference type="EMBL" id="PYXZ01000013">
    <property type="protein sequence ID" value="PUA79017.1"/>
    <property type="molecule type" value="Genomic_DNA"/>
</dbReference>
<dbReference type="Proteomes" id="UP000244867">
    <property type="component" value="Unassembled WGS sequence"/>
</dbReference>
<evidence type="ECO:0000256" key="1">
    <source>
        <dbReference type="SAM" id="MobiDB-lite"/>
    </source>
</evidence>
<evidence type="ECO:0000313" key="3">
    <source>
        <dbReference type="Proteomes" id="UP000244867"/>
    </source>
</evidence>
<name>A0A2R7YRH0_9ACTN</name>
<proteinExistence type="predicted"/>
<organism evidence="2 3">
    <name type="scientific">Nocardioides currus</name>
    <dbReference type="NCBI Taxonomy" id="2133958"/>
    <lineage>
        <taxon>Bacteria</taxon>
        <taxon>Bacillati</taxon>
        <taxon>Actinomycetota</taxon>
        <taxon>Actinomycetes</taxon>
        <taxon>Propionibacteriales</taxon>
        <taxon>Nocardioidaceae</taxon>
        <taxon>Nocardioides</taxon>
    </lineage>
</organism>
<dbReference type="RefSeq" id="WP_108346834.1">
    <property type="nucleotide sequence ID" value="NZ_PYXZ01000013.1"/>
</dbReference>
<dbReference type="PROSITE" id="PS51257">
    <property type="entry name" value="PROKAR_LIPOPROTEIN"/>
    <property type="match status" value="1"/>
</dbReference>
<accession>A0A2R7YRH0</accession>
<protein>
    <submittedName>
        <fullName evidence="2">Uncharacterized protein</fullName>
    </submittedName>
</protein>
<sequence>MTRLLLLAVLGATLLACSTDVREGGDPSPDETSAEVVDVGRDVLPALSSALGVPAPDVPMRFTERSGFGLYDYRGTGRFTGVAGKPGQIRATLEQAVEDAGLTLGEATDLEDVRATRGNVMVRLTVRDGAAGGATGGAAEVELSIGSIQPISADEDEVDAGPSSLTELIGQ</sequence>
<keyword evidence="3" id="KW-1185">Reference proteome</keyword>